<dbReference type="Pfam" id="PF03480">
    <property type="entry name" value="DctP"/>
    <property type="match status" value="1"/>
</dbReference>
<evidence type="ECO:0000313" key="6">
    <source>
        <dbReference type="Proteomes" id="UP000278398"/>
    </source>
</evidence>
<dbReference type="AlphaFoldDB" id="A0A3S0A6W4"/>
<protein>
    <submittedName>
        <fullName evidence="5">TRAP transporter substrate-binding protein DctP</fullName>
    </submittedName>
</protein>
<gene>
    <name evidence="5" type="ORF">EJC49_12470</name>
</gene>
<name>A0A3S0A6W4_9HYPH</name>
<dbReference type="SUPFAM" id="SSF53850">
    <property type="entry name" value="Periplasmic binding protein-like II"/>
    <property type="match status" value="1"/>
</dbReference>
<dbReference type="NCBIfam" id="NF037995">
    <property type="entry name" value="TRAP_S1"/>
    <property type="match status" value="1"/>
</dbReference>
<dbReference type="InterPro" id="IPR038404">
    <property type="entry name" value="TRAP_DctP_sf"/>
</dbReference>
<evidence type="ECO:0000256" key="3">
    <source>
        <dbReference type="ARBA" id="ARBA00022729"/>
    </source>
</evidence>
<keyword evidence="6" id="KW-1185">Reference proteome</keyword>
<reference evidence="5 6" key="1">
    <citation type="submission" date="2018-12" db="EMBL/GenBank/DDBJ databases">
        <title>Mesorhizobium carbonis sp. nov., isolated from coal mine water.</title>
        <authorList>
            <person name="Xin W."/>
            <person name="Xu Z."/>
            <person name="Xiang F."/>
            <person name="Zhang J."/>
            <person name="Xi L."/>
            <person name="Liu J."/>
        </authorList>
    </citation>
    <scope>NUCLEOTIDE SEQUENCE [LARGE SCALE GENOMIC DNA]</scope>
    <source>
        <strain evidence="5 6">B2.3</strain>
    </source>
</reference>
<accession>A0A3S0A6W4</accession>
<dbReference type="PANTHER" id="PTHR33376:SF7">
    <property type="entry name" value="C4-DICARBOXYLATE-BINDING PROTEIN DCTB"/>
    <property type="match status" value="1"/>
</dbReference>
<keyword evidence="2" id="KW-0813">Transport</keyword>
<sequence length="354" mass="37844">MTGGVFEQETNKGNTMKKNAAIVAMLIAGLATPAFAQTLPATEITVVGNLGTTTQSRVLEAPFWTTKVTELSGGSVKARFRPMNELGLKGPEMFGMVTDGVMNIATGQLGHHSGHDPINDGSDLAGMSSNYDEFEAASTAFFPILAEYYRTKLGLHLLALQSYQSQVVYCRVPVENLADIKGKRVRTSGASQSDFIAYLGGAPVNMPFGEVQQALEQGVIDCAITSTVGGYTSRWYEGSKFVYDLPVNFGAGATVANAAWWDALDPAVQAFLTKEVGALSAEMWAQNRREDREGIACNGAGPCSIGEPAMQTIVTPTEADLALQKEAFEKGVLPGWLNRCGEVCSDAYEKLSAR</sequence>
<evidence type="ECO:0000313" key="5">
    <source>
        <dbReference type="EMBL" id="RST86101.1"/>
    </source>
</evidence>
<organism evidence="5 6">
    <name type="scientific">Aquibium carbonis</name>
    <dbReference type="NCBI Taxonomy" id="2495581"/>
    <lineage>
        <taxon>Bacteria</taxon>
        <taxon>Pseudomonadati</taxon>
        <taxon>Pseudomonadota</taxon>
        <taxon>Alphaproteobacteria</taxon>
        <taxon>Hyphomicrobiales</taxon>
        <taxon>Phyllobacteriaceae</taxon>
        <taxon>Aquibium</taxon>
    </lineage>
</organism>
<dbReference type="OrthoDB" id="9799287at2"/>
<keyword evidence="3 4" id="KW-0732">Signal</keyword>
<dbReference type="PANTHER" id="PTHR33376">
    <property type="match status" value="1"/>
</dbReference>
<dbReference type="EMBL" id="RWKW01000042">
    <property type="protein sequence ID" value="RST86101.1"/>
    <property type="molecule type" value="Genomic_DNA"/>
</dbReference>
<evidence type="ECO:0000256" key="1">
    <source>
        <dbReference type="ARBA" id="ARBA00009023"/>
    </source>
</evidence>
<dbReference type="Proteomes" id="UP000278398">
    <property type="component" value="Unassembled WGS sequence"/>
</dbReference>
<dbReference type="Gene3D" id="3.40.190.170">
    <property type="entry name" value="Bacterial extracellular solute-binding protein, family 7"/>
    <property type="match status" value="1"/>
</dbReference>
<evidence type="ECO:0000256" key="4">
    <source>
        <dbReference type="SAM" id="SignalP"/>
    </source>
</evidence>
<dbReference type="GO" id="GO:0055085">
    <property type="term" value="P:transmembrane transport"/>
    <property type="evidence" value="ECO:0007669"/>
    <property type="project" value="InterPro"/>
</dbReference>
<dbReference type="InterPro" id="IPR018389">
    <property type="entry name" value="DctP_fam"/>
</dbReference>
<dbReference type="CDD" id="cd13602">
    <property type="entry name" value="PBP2_TRAP_BpDctp6_7"/>
    <property type="match status" value="1"/>
</dbReference>
<comment type="caution">
    <text evidence="5">The sequence shown here is derived from an EMBL/GenBank/DDBJ whole genome shotgun (WGS) entry which is preliminary data.</text>
</comment>
<feature type="chain" id="PRO_5018521704" evidence="4">
    <location>
        <begin position="37"/>
        <end position="354"/>
    </location>
</feature>
<feature type="signal peptide" evidence="4">
    <location>
        <begin position="1"/>
        <end position="36"/>
    </location>
</feature>
<comment type="similarity">
    <text evidence="1">Belongs to the bacterial solute-binding protein 7 family.</text>
</comment>
<proteinExistence type="inferred from homology"/>
<evidence type="ECO:0000256" key="2">
    <source>
        <dbReference type="ARBA" id="ARBA00022448"/>
    </source>
</evidence>